<accession>A0ACD0NPN2</accession>
<protein>
    <submittedName>
        <fullName evidence="1">Uncharacterized protein</fullName>
    </submittedName>
</protein>
<sequence length="188" mass="21312">MVDHPNVGRERLLEKDGFLFLLPPFSPLHAHVFIHPVENLIRMSWREEAQVGRPPTDSGAAGDLSTTLGGSVARPRTGQVQLFVRLAFATRQPRLIPDSYSSLASSRLHRSPWQLTNPSPHSSQSLEQDLPHPRRINPTIYQKEHLSSVILQYQPRSHLTWFSSKPRDPDLESARPAHKLETTSVKIR</sequence>
<keyword evidence="2" id="KW-1185">Reference proteome</keyword>
<name>A0ACD0NPN2_9BASI</name>
<organism evidence="1 2">
    <name type="scientific">Violaceomyces palustris</name>
    <dbReference type="NCBI Taxonomy" id="1673888"/>
    <lineage>
        <taxon>Eukaryota</taxon>
        <taxon>Fungi</taxon>
        <taxon>Dikarya</taxon>
        <taxon>Basidiomycota</taxon>
        <taxon>Ustilaginomycotina</taxon>
        <taxon>Ustilaginomycetes</taxon>
        <taxon>Violaceomycetales</taxon>
        <taxon>Violaceomycetaceae</taxon>
        <taxon>Violaceomyces</taxon>
    </lineage>
</organism>
<dbReference type="Proteomes" id="UP000245626">
    <property type="component" value="Unassembled WGS sequence"/>
</dbReference>
<gene>
    <name evidence="1" type="ORF">IE53DRAFT_230189</name>
</gene>
<dbReference type="EMBL" id="KZ820341">
    <property type="protein sequence ID" value="PWN47773.1"/>
    <property type="molecule type" value="Genomic_DNA"/>
</dbReference>
<proteinExistence type="predicted"/>
<evidence type="ECO:0000313" key="1">
    <source>
        <dbReference type="EMBL" id="PWN47773.1"/>
    </source>
</evidence>
<evidence type="ECO:0000313" key="2">
    <source>
        <dbReference type="Proteomes" id="UP000245626"/>
    </source>
</evidence>
<reference evidence="1 2" key="1">
    <citation type="journal article" date="2018" name="Mol. Biol. Evol.">
        <title>Broad Genomic Sampling Reveals a Smut Pathogenic Ancestry of the Fungal Clade Ustilaginomycotina.</title>
        <authorList>
            <person name="Kijpornyongpan T."/>
            <person name="Mondo S.J."/>
            <person name="Barry K."/>
            <person name="Sandor L."/>
            <person name="Lee J."/>
            <person name="Lipzen A."/>
            <person name="Pangilinan J."/>
            <person name="LaButti K."/>
            <person name="Hainaut M."/>
            <person name="Henrissat B."/>
            <person name="Grigoriev I.V."/>
            <person name="Spatafora J.W."/>
            <person name="Aime M.C."/>
        </authorList>
    </citation>
    <scope>NUCLEOTIDE SEQUENCE [LARGE SCALE GENOMIC DNA]</scope>
    <source>
        <strain evidence="1 2">SA 807</strain>
    </source>
</reference>